<dbReference type="SUPFAM" id="SSF111331">
    <property type="entry name" value="NAD kinase/diacylglycerol kinase-like"/>
    <property type="match status" value="1"/>
</dbReference>
<dbReference type="Pfam" id="PF00781">
    <property type="entry name" value="DAGK_cat"/>
    <property type="match status" value="1"/>
</dbReference>
<evidence type="ECO:0000256" key="2">
    <source>
        <dbReference type="ARBA" id="ARBA00022840"/>
    </source>
</evidence>
<name>A0ABS2NAZ3_9BACI</name>
<evidence type="ECO:0000256" key="1">
    <source>
        <dbReference type="ARBA" id="ARBA00022741"/>
    </source>
</evidence>
<dbReference type="InterPro" id="IPR001206">
    <property type="entry name" value="Diacylglycerol_kinase_cat_dom"/>
</dbReference>
<dbReference type="GO" id="GO:0016301">
    <property type="term" value="F:kinase activity"/>
    <property type="evidence" value="ECO:0007669"/>
    <property type="project" value="UniProtKB-KW"/>
</dbReference>
<evidence type="ECO:0000313" key="4">
    <source>
        <dbReference type="EMBL" id="MBM7585032.1"/>
    </source>
</evidence>
<dbReference type="EMBL" id="JAFBDZ010000001">
    <property type="protein sequence ID" value="MBM7585032.1"/>
    <property type="molecule type" value="Genomic_DNA"/>
</dbReference>
<sequence>MIEASQDYENISIGYVPAGSGNDFARGFKWSTNPIKCIEKIKRCQYSSPLVEYFDSGIYKLCEYQNGSFVNNIGAGFDALVAQKSNASKIKKLLNRFSLGKTYLCHLYKKRKPSFTNLRPYI</sequence>
<comment type="caution">
    <text evidence="4">The sequence shown here is derived from an EMBL/GenBank/DDBJ whole genome shotgun (WGS) entry which is preliminary data.</text>
</comment>
<dbReference type="Proteomes" id="UP001646157">
    <property type="component" value="Unassembled WGS sequence"/>
</dbReference>
<evidence type="ECO:0000259" key="3">
    <source>
        <dbReference type="PROSITE" id="PS50146"/>
    </source>
</evidence>
<dbReference type="Gene3D" id="3.40.50.10330">
    <property type="entry name" value="Probable inorganic polyphosphate/atp-NAD kinase, domain 1"/>
    <property type="match status" value="1"/>
</dbReference>
<keyword evidence="4" id="KW-0418">Kinase</keyword>
<dbReference type="PROSITE" id="PS50146">
    <property type="entry name" value="DAGK"/>
    <property type="match status" value="1"/>
</dbReference>
<keyword evidence="1" id="KW-0547">Nucleotide-binding</keyword>
<reference evidence="4 5" key="1">
    <citation type="submission" date="2021-01" db="EMBL/GenBank/DDBJ databases">
        <title>Genomic Encyclopedia of Type Strains, Phase IV (KMG-IV): sequencing the most valuable type-strain genomes for metagenomic binning, comparative biology and taxonomic classification.</title>
        <authorList>
            <person name="Goeker M."/>
        </authorList>
    </citation>
    <scope>NUCLEOTIDE SEQUENCE [LARGE SCALE GENOMIC DNA]</scope>
    <source>
        <strain evidence="4 5">DSM 24834</strain>
    </source>
</reference>
<accession>A0ABS2NAZ3</accession>
<organism evidence="4 5">
    <name type="scientific">Rossellomorea pakistanensis</name>
    <dbReference type="NCBI Taxonomy" id="992288"/>
    <lineage>
        <taxon>Bacteria</taxon>
        <taxon>Bacillati</taxon>
        <taxon>Bacillota</taxon>
        <taxon>Bacilli</taxon>
        <taxon>Bacillales</taxon>
        <taxon>Bacillaceae</taxon>
        <taxon>Rossellomorea</taxon>
    </lineage>
</organism>
<evidence type="ECO:0000313" key="5">
    <source>
        <dbReference type="Proteomes" id="UP001646157"/>
    </source>
</evidence>
<gene>
    <name evidence="4" type="ORF">JOC86_001569</name>
</gene>
<keyword evidence="2" id="KW-0067">ATP-binding</keyword>
<feature type="domain" description="DAGKc" evidence="3">
    <location>
        <begin position="1"/>
        <end position="64"/>
    </location>
</feature>
<dbReference type="InterPro" id="IPR016064">
    <property type="entry name" value="NAD/diacylglycerol_kinase_sf"/>
</dbReference>
<dbReference type="InterPro" id="IPR017438">
    <property type="entry name" value="ATP-NAD_kinase_N"/>
</dbReference>
<proteinExistence type="predicted"/>
<keyword evidence="4" id="KW-0808">Transferase</keyword>
<keyword evidence="5" id="KW-1185">Reference proteome</keyword>
<protein>
    <submittedName>
        <fullName evidence="4">Diacylglycerol kinase family enzyme</fullName>
    </submittedName>
</protein>